<dbReference type="AlphaFoldDB" id="A0A931C808"/>
<evidence type="ECO:0000313" key="2">
    <source>
        <dbReference type="Proteomes" id="UP000598146"/>
    </source>
</evidence>
<sequence>MIWQRFSVHRKLVTANRGRWTSWRIPSMRNRRTTLGLTPMVIREPEATWWETQDEASLRSKITVAVIHDQETGGDSDPVVSRLADVAETQHEDLLVMMGTSPPDRDHHAVVTGLRDRLAGHRVVEIRMWPGENGFQEGAFVVERMLATGDLPVVVAPMAALHRIAAEVSSYLHADRVLRVLRTAYGTDLYEVWSRPAEPALN</sequence>
<keyword evidence="2" id="KW-1185">Reference proteome</keyword>
<dbReference type="EMBL" id="JADQTO010000013">
    <property type="protein sequence ID" value="MBG0565115.1"/>
    <property type="molecule type" value="Genomic_DNA"/>
</dbReference>
<proteinExistence type="predicted"/>
<organism evidence="1 2">
    <name type="scientific">Actinoplanes aureus</name>
    <dbReference type="NCBI Taxonomy" id="2792083"/>
    <lineage>
        <taxon>Bacteria</taxon>
        <taxon>Bacillati</taxon>
        <taxon>Actinomycetota</taxon>
        <taxon>Actinomycetes</taxon>
        <taxon>Micromonosporales</taxon>
        <taxon>Micromonosporaceae</taxon>
        <taxon>Actinoplanes</taxon>
    </lineage>
</organism>
<protein>
    <submittedName>
        <fullName evidence="1">Uncharacterized protein</fullName>
    </submittedName>
</protein>
<reference evidence="1" key="1">
    <citation type="submission" date="2020-11" db="EMBL/GenBank/DDBJ databases">
        <title>Isolation and identification of active actinomycetes.</title>
        <authorList>
            <person name="Sun X."/>
        </authorList>
    </citation>
    <scope>NUCLEOTIDE SEQUENCE</scope>
    <source>
        <strain evidence="1">NEAU-A11</strain>
    </source>
</reference>
<dbReference type="Proteomes" id="UP000598146">
    <property type="component" value="Unassembled WGS sequence"/>
</dbReference>
<name>A0A931C808_9ACTN</name>
<comment type="caution">
    <text evidence="1">The sequence shown here is derived from an EMBL/GenBank/DDBJ whole genome shotgun (WGS) entry which is preliminary data.</text>
</comment>
<accession>A0A931C808</accession>
<evidence type="ECO:0000313" key="1">
    <source>
        <dbReference type="EMBL" id="MBG0565115.1"/>
    </source>
</evidence>
<dbReference type="RefSeq" id="WP_196416889.1">
    <property type="nucleotide sequence ID" value="NZ_JADQTO010000013.1"/>
</dbReference>
<gene>
    <name evidence="1" type="ORF">I4J89_27050</name>
</gene>